<keyword evidence="4" id="KW-0472">Membrane</keyword>
<keyword evidence="11" id="KW-1185">Reference proteome</keyword>
<name>A0ABX2ANE6_9BACT</name>
<dbReference type="InterPro" id="IPR014941">
    <property type="entry name" value="FimB/Mfa2/Mfa3"/>
</dbReference>
<keyword evidence="3 9" id="KW-0732">Signal</keyword>
<feature type="signal peptide" evidence="9">
    <location>
        <begin position="1"/>
        <end position="20"/>
    </location>
</feature>
<comment type="subcellular location">
    <subcellularLocation>
        <location evidence="1">Cell outer membrane</location>
    </subcellularLocation>
</comment>
<comment type="similarity">
    <text evidence="2">Belongs to the bacteroidetes fimbrillin superfamily. FimB/Mfa2 family.</text>
</comment>
<keyword evidence="6" id="KW-0998">Cell outer membrane</keyword>
<protein>
    <submittedName>
        <fullName evidence="10">FimB/Mfa2 family fimbrial subunit</fullName>
    </submittedName>
</protein>
<evidence type="ECO:0000256" key="3">
    <source>
        <dbReference type="ARBA" id="ARBA00022729"/>
    </source>
</evidence>
<feature type="region of interest" description="Disordered" evidence="8">
    <location>
        <begin position="298"/>
        <end position="318"/>
    </location>
</feature>
<evidence type="ECO:0000313" key="10">
    <source>
        <dbReference type="EMBL" id="NPD92473.1"/>
    </source>
</evidence>
<keyword evidence="7" id="KW-0449">Lipoprotein</keyword>
<proteinExistence type="inferred from homology"/>
<dbReference type="Proteomes" id="UP000714420">
    <property type="component" value="Unassembled WGS sequence"/>
</dbReference>
<reference evidence="10 11" key="1">
    <citation type="submission" date="2020-05" db="EMBL/GenBank/DDBJ databases">
        <title>Distinct polysaccharide utilization as determinants for interspecies competition between intestinal Prevotella spp.</title>
        <authorList>
            <person name="Galvez E.J.C."/>
            <person name="Iljazovic A."/>
            <person name="Strowig T."/>
        </authorList>
    </citation>
    <scope>NUCLEOTIDE SEQUENCE [LARGE SCALE GENOMIC DNA]</scope>
    <source>
        <strain evidence="10 11">PMUR</strain>
    </source>
</reference>
<feature type="chain" id="PRO_5047072468" evidence="9">
    <location>
        <begin position="21"/>
        <end position="462"/>
    </location>
</feature>
<organism evidence="10 11">
    <name type="scientific">Xylanibacter muris</name>
    <dbReference type="NCBI Taxonomy" id="2736290"/>
    <lineage>
        <taxon>Bacteria</taxon>
        <taxon>Pseudomonadati</taxon>
        <taxon>Bacteroidota</taxon>
        <taxon>Bacteroidia</taxon>
        <taxon>Bacteroidales</taxon>
        <taxon>Prevotellaceae</taxon>
        <taxon>Xylanibacter</taxon>
    </lineage>
</organism>
<gene>
    <name evidence="10" type="ORF">HPS56_08970</name>
</gene>
<keyword evidence="5" id="KW-0564">Palmitate</keyword>
<evidence type="ECO:0000256" key="8">
    <source>
        <dbReference type="SAM" id="MobiDB-lite"/>
    </source>
</evidence>
<evidence type="ECO:0000256" key="5">
    <source>
        <dbReference type="ARBA" id="ARBA00023139"/>
    </source>
</evidence>
<evidence type="ECO:0000256" key="2">
    <source>
        <dbReference type="ARBA" id="ARBA00007248"/>
    </source>
</evidence>
<comment type="caution">
    <text evidence="10">The sequence shown here is derived from an EMBL/GenBank/DDBJ whole genome shotgun (WGS) entry which is preliminary data.</text>
</comment>
<accession>A0ABX2ANE6</accession>
<dbReference type="Gene3D" id="2.60.40.2100">
    <property type="match status" value="1"/>
</dbReference>
<evidence type="ECO:0000313" key="11">
    <source>
        <dbReference type="Proteomes" id="UP000714420"/>
    </source>
</evidence>
<evidence type="ECO:0000256" key="1">
    <source>
        <dbReference type="ARBA" id="ARBA00004442"/>
    </source>
</evidence>
<dbReference type="Pfam" id="PF08842">
    <property type="entry name" value="Mfa2"/>
    <property type="match status" value="1"/>
</dbReference>
<dbReference type="PROSITE" id="PS51257">
    <property type="entry name" value="PROKAR_LIPOPROTEIN"/>
    <property type="match status" value="1"/>
</dbReference>
<dbReference type="RefSeq" id="WP_172275805.1">
    <property type="nucleotide sequence ID" value="NZ_CASGMU010000008.1"/>
</dbReference>
<evidence type="ECO:0000256" key="6">
    <source>
        <dbReference type="ARBA" id="ARBA00023237"/>
    </source>
</evidence>
<dbReference type="EMBL" id="JABKKF010000008">
    <property type="protein sequence ID" value="NPD92473.1"/>
    <property type="molecule type" value="Genomic_DNA"/>
</dbReference>
<evidence type="ECO:0000256" key="7">
    <source>
        <dbReference type="ARBA" id="ARBA00023288"/>
    </source>
</evidence>
<evidence type="ECO:0000256" key="4">
    <source>
        <dbReference type="ARBA" id="ARBA00023136"/>
    </source>
</evidence>
<evidence type="ECO:0000256" key="9">
    <source>
        <dbReference type="SAM" id="SignalP"/>
    </source>
</evidence>
<sequence>MLKFQLKVLVVLLAAFSVLSCSKDVMYDDETVNQPGTSVGPSSGNGVAKLVVRTRTSTEETSDSKVSYPVNIYVFDANERCVAMNVISAGETSLTMELLEGDYTVCAVAGANGDTYSLPSQTEAALTSVVSLADGKQHSDIMTAKNSISLVDGGTHTLTLALQRKVFELQNVKITKVPTNIKTVSVSIAPLYKNVCIDGDYADGAGSYTLELTKGEERTYASSKTVYLMASAGPVTITVNLTNSAGTKSYSYTSSEKFEPNYKLRITGTYTSKVGVTLNGVLEGTAWAGEKDINFSFDENGSTPGTVDPGDNTGGEDVEGDVPAVGTLYKGCYVLKSVSNADKSVSVTLLSPKNITGIVQKGDAETVVEKAVATALSGIATDGIKGWRLPDTDELLLLFSCYSDYNNVISGSSGYDRFIYANFFFYRNAEGVISSRSGSVQNRDVTVDAKTVLRAVTTLTFR</sequence>